<feature type="compositionally biased region" description="Basic and acidic residues" evidence="1">
    <location>
        <begin position="407"/>
        <end position="426"/>
    </location>
</feature>
<feature type="region of interest" description="Disordered" evidence="1">
    <location>
        <begin position="253"/>
        <end position="275"/>
    </location>
</feature>
<dbReference type="InterPro" id="IPR001005">
    <property type="entry name" value="SANT/Myb"/>
</dbReference>
<dbReference type="EMBL" id="CAJVRL010000089">
    <property type="protein sequence ID" value="CAG8959113.1"/>
    <property type="molecule type" value="Genomic_DNA"/>
</dbReference>
<comment type="caution">
    <text evidence="3">The sequence shown here is derived from an EMBL/GenBank/DDBJ whole genome shotgun (WGS) entry which is preliminary data.</text>
</comment>
<protein>
    <recommendedName>
        <fullName evidence="2">Myb-like domain-containing protein</fullName>
    </recommendedName>
</protein>
<evidence type="ECO:0000313" key="4">
    <source>
        <dbReference type="Proteomes" id="UP000696280"/>
    </source>
</evidence>
<name>A0A9N9L6U3_9HELO</name>
<feature type="compositionally biased region" description="Polar residues" evidence="1">
    <location>
        <begin position="313"/>
        <end position="337"/>
    </location>
</feature>
<feature type="domain" description="Myb-like" evidence="2">
    <location>
        <begin position="509"/>
        <end position="574"/>
    </location>
</feature>
<dbReference type="Gene3D" id="1.10.10.60">
    <property type="entry name" value="Homeodomain-like"/>
    <property type="match status" value="1"/>
</dbReference>
<sequence length="588" mass="65518">MFMNAEPRIVLNDFETFVPVYRAELMHQRLVEMTNKNNDVKFWNGFGSVAPSQQNGNWNQRIPVDAFGSVETPQAHNTSYERYFVEESPTSVAPPAVSHLPRVGSYTISTQQEQTYKRSLMQHHASTGMMNQFQEQDPMLATPYHRWDYGRDGLTEFAASQSGYQGFPYNMSSNETDIKPFGLQSSVSSNQPSYANQGSLPIPAYDSTYSTYVPTSTPLASQPSTNYDMASSSTDEPAWMLASKAPLCQNPFGYPPTHHGLPHSVNTSSQQPLQQQSYLWDSNADADIIKWNPHADTPSTISPKQMHLANVSPPASFSYSASGPETSSTQTDSSSGAEDSDYPASENLNVLKEPTPIRPTRQKLPDCPGPHRQAPIFPSSDYRSNTKGRKDPVPKTKSVRHSQKKNHSNESGRTPKIEKVSKHAADSRSQNSTPKKLQPNGPTPTSDWNGTPQTGAQTQTVNPQNAKDQFLVESKLAGMSYKDIRRKGGFTEAESTLRGRFRTLTKHKLARVRKPAWTENDIALLRKAVRKLTHGTDPNHCKVPWKQVAEYIANNGGSYHFGNATCRKKWDKLQRDSGAEIASEDKFR</sequence>
<feature type="region of interest" description="Disordered" evidence="1">
    <location>
        <begin position="312"/>
        <end position="467"/>
    </location>
</feature>
<dbReference type="PROSITE" id="PS50090">
    <property type="entry name" value="MYB_LIKE"/>
    <property type="match status" value="1"/>
</dbReference>
<dbReference type="OrthoDB" id="3439209at2759"/>
<evidence type="ECO:0000256" key="1">
    <source>
        <dbReference type="SAM" id="MobiDB-lite"/>
    </source>
</evidence>
<reference evidence="3" key="1">
    <citation type="submission" date="2021-07" db="EMBL/GenBank/DDBJ databases">
        <authorList>
            <person name="Durling M."/>
        </authorList>
    </citation>
    <scope>NUCLEOTIDE SEQUENCE</scope>
</reference>
<organism evidence="3 4">
    <name type="scientific">Hymenoscyphus fraxineus</name>
    <dbReference type="NCBI Taxonomy" id="746836"/>
    <lineage>
        <taxon>Eukaryota</taxon>
        <taxon>Fungi</taxon>
        <taxon>Dikarya</taxon>
        <taxon>Ascomycota</taxon>
        <taxon>Pezizomycotina</taxon>
        <taxon>Leotiomycetes</taxon>
        <taxon>Helotiales</taxon>
        <taxon>Helotiaceae</taxon>
        <taxon>Hymenoscyphus</taxon>
    </lineage>
</organism>
<keyword evidence="4" id="KW-1185">Reference proteome</keyword>
<dbReference type="AlphaFoldDB" id="A0A9N9L6U3"/>
<dbReference type="Proteomes" id="UP000696280">
    <property type="component" value="Unassembled WGS sequence"/>
</dbReference>
<accession>A0A9N9L6U3</accession>
<evidence type="ECO:0000259" key="2">
    <source>
        <dbReference type="PROSITE" id="PS50090"/>
    </source>
</evidence>
<gene>
    <name evidence="3" type="ORF">HYFRA_00012976</name>
</gene>
<feature type="compositionally biased region" description="Basic residues" evidence="1">
    <location>
        <begin position="397"/>
        <end position="406"/>
    </location>
</feature>
<evidence type="ECO:0000313" key="3">
    <source>
        <dbReference type="EMBL" id="CAG8959113.1"/>
    </source>
</evidence>
<feature type="compositionally biased region" description="Polar residues" evidence="1">
    <location>
        <begin position="443"/>
        <end position="467"/>
    </location>
</feature>
<proteinExistence type="predicted"/>